<feature type="transmembrane region" description="Helical" evidence="6">
    <location>
        <begin position="41"/>
        <end position="60"/>
    </location>
</feature>
<dbReference type="AlphaFoldDB" id="A0A512HBR2"/>
<evidence type="ECO:0000256" key="3">
    <source>
        <dbReference type="ARBA" id="ARBA00022692"/>
    </source>
</evidence>
<evidence type="ECO:0000256" key="1">
    <source>
        <dbReference type="ARBA" id="ARBA00004651"/>
    </source>
</evidence>
<feature type="transmembrane region" description="Helical" evidence="6">
    <location>
        <begin position="259"/>
        <end position="281"/>
    </location>
</feature>
<dbReference type="GO" id="GO:0015658">
    <property type="term" value="F:branched-chain amino acid transmembrane transporter activity"/>
    <property type="evidence" value="ECO:0007669"/>
    <property type="project" value="InterPro"/>
</dbReference>
<evidence type="ECO:0000256" key="6">
    <source>
        <dbReference type="SAM" id="Phobius"/>
    </source>
</evidence>
<organism evidence="7 8">
    <name type="scientific">Pararhodospirillum oryzae</name>
    <dbReference type="NCBI Taxonomy" id="478448"/>
    <lineage>
        <taxon>Bacteria</taxon>
        <taxon>Pseudomonadati</taxon>
        <taxon>Pseudomonadota</taxon>
        <taxon>Alphaproteobacteria</taxon>
        <taxon>Rhodospirillales</taxon>
        <taxon>Rhodospirillaceae</taxon>
        <taxon>Pararhodospirillum</taxon>
    </lineage>
</organism>
<feature type="transmembrane region" description="Helical" evidence="6">
    <location>
        <begin position="169"/>
        <end position="188"/>
    </location>
</feature>
<dbReference type="PANTHER" id="PTHR30482:SF18">
    <property type="entry name" value="BRANCHED AMINO ACID TRANSPORT SYSTEM PERMEASE"/>
    <property type="match status" value="1"/>
</dbReference>
<gene>
    <name evidence="7" type="ORF">ROR02_30200</name>
</gene>
<feature type="transmembrane region" description="Helical" evidence="6">
    <location>
        <begin position="92"/>
        <end position="110"/>
    </location>
</feature>
<feature type="transmembrane region" description="Helical" evidence="6">
    <location>
        <begin position="293"/>
        <end position="322"/>
    </location>
</feature>
<evidence type="ECO:0000256" key="2">
    <source>
        <dbReference type="ARBA" id="ARBA00022475"/>
    </source>
</evidence>
<protein>
    <submittedName>
        <fullName evidence="7">ABC transporter permease</fullName>
    </submittedName>
</protein>
<proteinExistence type="predicted"/>
<evidence type="ECO:0000313" key="7">
    <source>
        <dbReference type="EMBL" id="GEO82889.1"/>
    </source>
</evidence>
<evidence type="ECO:0000256" key="5">
    <source>
        <dbReference type="ARBA" id="ARBA00023136"/>
    </source>
</evidence>
<accession>A0A512HBR2</accession>
<feature type="transmembrane region" description="Helical" evidence="6">
    <location>
        <begin position="221"/>
        <end position="239"/>
    </location>
</feature>
<keyword evidence="8" id="KW-1185">Reference proteome</keyword>
<dbReference type="GO" id="GO:0005886">
    <property type="term" value="C:plasma membrane"/>
    <property type="evidence" value="ECO:0007669"/>
    <property type="project" value="UniProtKB-SubCell"/>
</dbReference>
<feature type="transmembrane region" description="Helical" evidence="6">
    <location>
        <begin position="117"/>
        <end position="134"/>
    </location>
</feature>
<dbReference type="InterPro" id="IPR001851">
    <property type="entry name" value="ABC_transp_permease"/>
</dbReference>
<keyword evidence="3 6" id="KW-0812">Transmembrane</keyword>
<dbReference type="Proteomes" id="UP000321567">
    <property type="component" value="Unassembled WGS sequence"/>
</dbReference>
<keyword evidence="4 6" id="KW-1133">Transmembrane helix</keyword>
<dbReference type="Pfam" id="PF02653">
    <property type="entry name" value="BPD_transp_2"/>
    <property type="match status" value="1"/>
</dbReference>
<dbReference type="EMBL" id="BJZO01000126">
    <property type="protein sequence ID" value="GEO82889.1"/>
    <property type="molecule type" value="Genomic_DNA"/>
</dbReference>
<dbReference type="InterPro" id="IPR043428">
    <property type="entry name" value="LivM-like"/>
</dbReference>
<dbReference type="CDD" id="cd06581">
    <property type="entry name" value="TM_PBP1_LivM_like"/>
    <property type="match status" value="1"/>
</dbReference>
<reference evidence="7 8" key="1">
    <citation type="submission" date="2019-07" db="EMBL/GenBank/DDBJ databases">
        <title>Whole genome shotgun sequence of Rhodospirillum oryzae NBRC 107573.</title>
        <authorList>
            <person name="Hosoyama A."/>
            <person name="Uohara A."/>
            <person name="Ohji S."/>
            <person name="Ichikawa N."/>
        </authorList>
    </citation>
    <scope>NUCLEOTIDE SEQUENCE [LARGE SCALE GENOMIC DNA]</scope>
    <source>
        <strain evidence="7 8">NBRC 107573</strain>
    </source>
</reference>
<sequence length="329" mass="34229">MMRVPSWLADPRARVLVLLAVLIALAPLLFPSGYYYRVGTLVFLNALTVTGLVILTGYAGQVSLGHAGFFGIGAYACAVGTSHFGLAPGLCVALGAGLAGGLALAVGRPILRLKSHYLAVATLGLGILIAMVLTNEGQWTGGPDGMSAPTLPLRAWLRAWGVPLSPAQAWYALSGLVLLAGAWMALSLRESASGRALRALHDSEVAARVIGIDVARAKGRAFAISAVYASVAGSLMALFNGFVNPAMAGFMHSIELVTMVVLGGAGSVLGGVVGATVLTVLPQTLTVFQEYEMTMLGLIMMVMMIFLRQGVVPGLVGAWTAWRGRRARP</sequence>
<comment type="caution">
    <text evidence="7">The sequence shown here is derived from an EMBL/GenBank/DDBJ whole genome shotgun (WGS) entry which is preliminary data.</text>
</comment>
<keyword evidence="2" id="KW-1003">Cell membrane</keyword>
<evidence type="ECO:0000256" key="4">
    <source>
        <dbReference type="ARBA" id="ARBA00022989"/>
    </source>
</evidence>
<evidence type="ECO:0000313" key="8">
    <source>
        <dbReference type="Proteomes" id="UP000321567"/>
    </source>
</evidence>
<comment type="subcellular location">
    <subcellularLocation>
        <location evidence="1">Cell membrane</location>
        <topology evidence="1">Multi-pass membrane protein</topology>
    </subcellularLocation>
</comment>
<keyword evidence="5 6" id="KW-0472">Membrane</keyword>
<name>A0A512HBR2_9PROT</name>
<dbReference type="PANTHER" id="PTHR30482">
    <property type="entry name" value="HIGH-AFFINITY BRANCHED-CHAIN AMINO ACID TRANSPORT SYSTEM PERMEASE"/>
    <property type="match status" value="1"/>
</dbReference>